<dbReference type="EMBL" id="CP159373">
    <property type="protein sequence ID" value="XCN72162.1"/>
    <property type="molecule type" value="Genomic_DNA"/>
</dbReference>
<evidence type="ECO:0000313" key="1">
    <source>
        <dbReference type="EMBL" id="XCN72162.1"/>
    </source>
</evidence>
<organism evidence="1">
    <name type="scientific">Candidatus Electrothrix aestuarii</name>
    <dbReference type="NCBI Taxonomy" id="3062594"/>
    <lineage>
        <taxon>Bacteria</taxon>
        <taxon>Pseudomonadati</taxon>
        <taxon>Thermodesulfobacteriota</taxon>
        <taxon>Desulfobulbia</taxon>
        <taxon>Desulfobulbales</taxon>
        <taxon>Desulfobulbaceae</taxon>
        <taxon>Candidatus Electrothrix</taxon>
    </lineage>
</organism>
<dbReference type="AlphaFoldDB" id="A0AAU8LTJ4"/>
<dbReference type="KEGG" id="eaj:Q3M24_17895"/>
<accession>A0AAU8LTJ4</accession>
<protein>
    <submittedName>
        <fullName evidence="1">Uncharacterized protein</fullName>
    </submittedName>
</protein>
<proteinExistence type="predicted"/>
<reference evidence="1" key="1">
    <citation type="journal article" date="2024" name="Syst. Appl. Microbiol.">
        <title>First single-strain enrichments of Electrothrix cable bacteria, description of E. aestuarii sp. nov. and E. rattekaaiensis sp. nov., and proposal of a cable bacteria taxonomy following the rules of the SeqCode.</title>
        <authorList>
            <person name="Plum-Jensen L.E."/>
            <person name="Schramm A."/>
            <person name="Marshall I.P.G."/>
        </authorList>
    </citation>
    <scope>NUCLEOTIDE SEQUENCE</scope>
    <source>
        <strain evidence="1">Rat1</strain>
    </source>
</reference>
<gene>
    <name evidence="1" type="ORF">Q3M24_17895</name>
</gene>
<name>A0AAU8LTJ4_9BACT</name>
<sequence>MTIDRDTREITFVYVGDRNSVEQPVARLSTVRRLGSPLRGDVTDMIKKIQHESFGATAYAMVVMPNNEVGFVHLGFFLNSV</sequence>
<reference evidence="1" key="2">
    <citation type="submission" date="2024-06" db="EMBL/GenBank/DDBJ databases">
        <authorList>
            <person name="Plum-Jensen L.E."/>
            <person name="Schramm A."/>
            <person name="Marshall I.P.G."/>
        </authorList>
    </citation>
    <scope>NUCLEOTIDE SEQUENCE</scope>
    <source>
        <strain evidence="1">Rat1</strain>
    </source>
</reference>